<dbReference type="AlphaFoldDB" id="A0A6F9DG28"/>
<protein>
    <submittedName>
        <fullName evidence="1">Intelectin-1-like</fullName>
    </submittedName>
</protein>
<name>A0A6F9DG28_9ASCI</name>
<gene>
    <name evidence="1" type="primary">Itln1-002</name>
</gene>
<dbReference type="EMBL" id="LR786076">
    <property type="protein sequence ID" value="CAB3257370.1"/>
    <property type="molecule type" value="mRNA"/>
</dbReference>
<evidence type="ECO:0000313" key="1">
    <source>
        <dbReference type="EMBL" id="CAB3257370.1"/>
    </source>
</evidence>
<organism evidence="1">
    <name type="scientific">Phallusia mammillata</name>
    <dbReference type="NCBI Taxonomy" id="59560"/>
    <lineage>
        <taxon>Eukaryota</taxon>
        <taxon>Metazoa</taxon>
        <taxon>Chordata</taxon>
        <taxon>Tunicata</taxon>
        <taxon>Ascidiacea</taxon>
        <taxon>Phlebobranchia</taxon>
        <taxon>Ascidiidae</taxon>
        <taxon>Phallusia</taxon>
    </lineage>
</organism>
<accession>A0A6F9DG28</accession>
<reference evidence="1" key="1">
    <citation type="submission" date="2020-04" db="EMBL/GenBank/DDBJ databases">
        <authorList>
            <person name="Neveu A P."/>
        </authorList>
    </citation>
    <scope>NUCLEOTIDE SEQUENCE</scope>
    <source>
        <tissue evidence="1">Whole embryo</tissue>
    </source>
</reference>
<proteinExistence type="evidence at transcript level"/>
<sequence>MRISFYANQYCYPYNYRSNCQNGNIKYGLGNGCNLGNIMSSSRKMYPFFALFAVGNFDHCFSSLSFEVNTYRSAVDSQVVYKGNHTFNNFFLHYEAQCRYGTTNASLCDVWFYVTNFEDWKSSKTLNIGLRNSQYSTYYYFGWRISEAVSNTLFGYTMISRSWLLL</sequence>